<comment type="similarity">
    <text evidence="3 10 12">Belongs to the uracil-DNA glycosylase (UDG) superfamily. UNG family.</text>
</comment>
<organism evidence="14">
    <name type="scientific">Paraprevotella clara</name>
    <dbReference type="NCBI Taxonomy" id="454154"/>
    <lineage>
        <taxon>Bacteria</taxon>
        <taxon>Pseudomonadati</taxon>
        <taxon>Bacteroidota</taxon>
        <taxon>Bacteroidia</taxon>
        <taxon>Bacteroidales</taxon>
        <taxon>Prevotellaceae</taxon>
        <taxon>Paraprevotella</taxon>
    </lineage>
</organism>
<evidence type="ECO:0000256" key="2">
    <source>
        <dbReference type="ARBA" id="ARBA00002631"/>
    </source>
</evidence>
<evidence type="ECO:0000313" key="14">
    <source>
        <dbReference type="EMBL" id="VYU49719.1"/>
    </source>
</evidence>
<dbReference type="InterPro" id="IPR005122">
    <property type="entry name" value="Uracil-DNA_glycosylase-like"/>
</dbReference>
<keyword evidence="8 10" id="KW-0378">Hydrolase</keyword>
<dbReference type="GO" id="GO:0097510">
    <property type="term" value="P:base-excision repair, AP site formation via deaminated base removal"/>
    <property type="evidence" value="ECO:0007669"/>
    <property type="project" value="TreeGrafter"/>
</dbReference>
<comment type="catalytic activity">
    <reaction evidence="1 10 12">
        <text>Hydrolyzes single-stranded DNA or mismatched double-stranded DNA and polynucleotides, releasing free uracil.</text>
        <dbReference type="EC" id="3.2.2.27"/>
    </reaction>
</comment>
<evidence type="ECO:0000256" key="4">
    <source>
        <dbReference type="ARBA" id="ARBA00012030"/>
    </source>
</evidence>
<dbReference type="SUPFAM" id="SSF52141">
    <property type="entry name" value="Uracil-DNA glycosylase-like"/>
    <property type="match status" value="1"/>
</dbReference>
<evidence type="ECO:0000256" key="12">
    <source>
        <dbReference type="RuleBase" id="RU003780"/>
    </source>
</evidence>
<reference evidence="14" key="1">
    <citation type="submission" date="2019-11" db="EMBL/GenBank/DDBJ databases">
        <authorList>
            <person name="Feng L."/>
        </authorList>
    </citation>
    <scope>NUCLEOTIDE SEQUENCE</scope>
    <source>
        <strain evidence="14">PclaraLFYP37</strain>
    </source>
</reference>
<dbReference type="GO" id="GO:0004844">
    <property type="term" value="F:uracil DNA N-glycosylase activity"/>
    <property type="evidence" value="ECO:0007669"/>
    <property type="project" value="UniProtKB-UniRule"/>
</dbReference>
<sequence length="220" mass="25135">MKVKIEESWRLRLQEEFDKPYFERLTAFVRNEYAHAHVLPPGSRIFYIFNVCPFDKVKVVILGQDPYPTPGQYYGVCFSVPDGTPVPGSLANIFQEIHQDLGKPIPASGNLDRWVEQGVFSLNSVLTVRAYETGSHRNVGWETFTDAVIRKLSEEREHLVFMLWGNYAKAKKNLIDGKKHLILEAAHPSPRSAEHGFLGCKHFSKANTYLKSNGIQEIDW</sequence>
<dbReference type="SMART" id="SM00987">
    <property type="entry name" value="UreE_C"/>
    <property type="match status" value="1"/>
</dbReference>
<dbReference type="InterPro" id="IPR018085">
    <property type="entry name" value="Ura-DNA_Glyclase_AS"/>
</dbReference>
<dbReference type="SMART" id="SM00986">
    <property type="entry name" value="UDG"/>
    <property type="match status" value="1"/>
</dbReference>
<keyword evidence="6 10" id="KW-0963">Cytoplasm</keyword>
<dbReference type="InterPro" id="IPR002043">
    <property type="entry name" value="UDG_fam1"/>
</dbReference>
<dbReference type="HAMAP" id="MF_00148">
    <property type="entry name" value="UDG"/>
    <property type="match status" value="1"/>
</dbReference>
<proteinExistence type="inferred from homology"/>
<feature type="domain" description="Uracil-DNA glycosylase-like" evidence="13">
    <location>
        <begin position="50"/>
        <end position="210"/>
    </location>
</feature>
<protein>
    <recommendedName>
        <fullName evidence="5 10">Uracil-DNA glycosylase</fullName>
        <shortName evidence="10">UDG</shortName>
        <ecNumber evidence="4 10">3.2.2.27</ecNumber>
    </recommendedName>
</protein>
<evidence type="ECO:0000256" key="8">
    <source>
        <dbReference type="ARBA" id="ARBA00022801"/>
    </source>
</evidence>
<evidence type="ECO:0000256" key="11">
    <source>
        <dbReference type="PROSITE-ProRule" id="PRU10072"/>
    </source>
</evidence>
<dbReference type="PANTHER" id="PTHR11264:SF0">
    <property type="entry name" value="URACIL-DNA GLYCOSYLASE"/>
    <property type="match status" value="1"/>
</dbReference>
<dbReference type="FunFam" id="3.40.470.10:FF:000001">
    <property type="entry name" value="Uracil-DNA glycosylase"/>
    <property type="match status" value="1"/>
</dbReference>
<evidence type="ECO:0000256" key="1">
    <source>
        <dbReference type="ARBA" id="ARBA00001400"/>
    </source>
</evidence>
<evidence type="ECO:0000256" key="3">
    <source>
        <dbReference type="ARBA" id="ARBA00008184"/>
    </source>
</evidence>
<evidence type="ECO:0000259" key="13">
    <source>
        <dbReference type="SMART" id="SM00986"/>
    </source>
</evidence>
<dbReference type="PROSITE" id="PS00130">
    <property type="entry name" value="U_DNA_GLYCOSYLASE"/>
    <property type="match status" value="1"/>
</dbReference>
<dbReference type="AlphaFoldDB" id="A0A6N3FCS9"/>
<dbReference type="Pfam" id="PF03167">
    <property type="entry name" value="UDG"/>
    <property type="match status" value="1"/>
</dbReference>
<keyword evidence="14" id="KW-0326">Glycosidase</keyword>
<keyword evidence="7 10" id="KW-0227">DNA damage</keyword>
<dbReference type="NCBIfam" id="NF003589">
    <property type="entry name" value="PRK05254.1-2"/>
    <property type="match status" value="1"/>
</dbReference>
<feature type="active site" description="Proton acceptor" evidence="10 11">
    <location>
        <position position="65"/>
    </location>
</feature>
<accession>A0A6N3FCS9</accession>
<dbReference type="NCBIfam" id="TIGR00628">
    <property type="entry name" value="ung"/>
    <property type="match status" value="1"/>
</dbReference>
<dbReference type="InterPro" id="IPR036895">
    <property type="entry name" value="Uracil-DNA_glycosylase-like_sf"/>
</dbReference>
<dbReference type="NCBIfam" id="NF003592">
    <property type="entry name" value="PRK05254.1-5"/>
    <property type="match status" value="1"/>
</dbReference>
<comment type="subcellular location">
    <subcellularLocation>
        <location evidence="10">Cytoplasm</location>
    </subcellularLocation>
</comment>
<dbReference type="Gene3D" id="3.40.470.10">
    <property type="entry name" value="Uracil-DNA glycosylase-like domain"/>
    <property type="match status" value="1"/>
</dbReference>
<keyword evidence="9 10" id="KW-0234">DNA repair</keyword>
<comment type="function">
    <text evidence="2 10 12">Excises uracil residues from the DNA which can arise as a result of misincorporation of dUMP residues by DNA polymerase or due to deamination of cytosine.</text>
</comment>
<gene>
    <name evidence="14" type="primary">ung_2</name>
    <name evidence="10" type="synonym">ung</name>
    <name evidence="14" type="ORF">PCLFYP37_03126</name>
</gene>
<dbReference type="NCBIfam" id="NF003591">
    <property type="entry name" value="PRK05254.1-4"/>
    <property type="match status" value="1"/>
</dbReference>
<dbReference type="EMBL" id="CACRUT010000018">
    <property type="protein sequence ID" value="VYU49719.1"/>
    <property type="molecule type" value="Genomic_DNA"/>
</dbReference>
<dbReference type="CDD" id="cd10027">
    <property type="entry name" value="UDG-F1-like"/>
    <property type="match status" value="1"/>
</dbReference>
<evidence type="ECO:0000256" key="5">
    <source>
        <dbReference type="ARBA" id="ARBA00018429"/>
    </source>
</evidence>
<dbReference type="NCBIfam" id="NF003588">
    <property type="entry name" value="PRK05254.1-1"/>
    <property type="match status" value="1"/>
</dbReference>
<evidence type="ECO:0000256" key="9">
    <source>
        <dbReference type="ARBA" id="ARBA00023204"/>
    </source>
</evidence>
<dbReference type="RefSeq" id="WP_412442472.1">
    <property type="nucleotide sequence ID" value="NZ_CACRUT010000018.1"/>
</dbReference>
<name>A0A6N3FCS9_9BACT</name>
<evidence type="ECO:0000256" key="6">
    <source>
        <dbReference type="ARBA" id="ARBA00022490"/>
    </source>
</evidence>
<dbReference type="GO" id="GO:0005737">
    <property type="term" value="C:cytoplasm"/>
    <property type="evidence" value="ECO:0007669"/>
    <property type="project" value="UniProtKB-SubCell"/>
</dbReference>
<dbReference type="PANTHER" id="PTHR11264">
    <property type="entry name" value="URACIL-DNA GLYCOSYLASE"/>
    <property type="match status" value="1"/>
</dbReference>
<dbReference type="EC" id="3.2.2.27" evidence="4 10"/>
<evidence type="ECO:0000256" key="10">
    <source>
        <dbReference type="HAMAP-Rule" id="MF_00148"/>
    </source>
</evidence>
<evidence type="ECO:0000256" key="7">
    <source>
        <dbReference type="ARBA" id="ARBA00022763"/>
    </source>
</evidence>